<proteinExistence type="predicted"/>
<comment type="caution">
    <text evidence="1">The sequence shown here is derived from an EMBL/GenBank/DDBJ whole genome shotgun (WGS) entry which is preliminary data.</text>
</comment>
<sequence>MTDAATITDIRTALGQRLFPTVALWNRLEGRPRTTEFDRALRAEVRDPLWMLARQWQFGEFRGQDAGSPVTATYHLRSAKATRYRPQDGTPGGLPDRLPLEAVVEGRPVPFTVGGDQVSFDLRVAMGRRWNKLLSSSSLSGKFLARWPIRLPDPTSDADAALIGHPDVWATMQALAGRAMDGYELYRHLKDGGHAYDGIDKLSSSQKTALDALAAKFTAWFEDLIAQPPAGREAFDPARLEHRFALGVPDVSGSSGETVLSAAEYPGDGLDWHSFSTSGGPLGTTGQAGTVTRTVVPAPARFAGMPNPRWWTFEDGRTDFGAVTADTTDLVRLLFLEFALVYGDDWLVLPCDLDEGSLSRVDGVMITDTFGQRFWIEPAGSRTADDRQHWSLFELGTPGTGRTGLFLPPAAAGVTEGPAVEDALLVRDENANMAWGIERTVWLANGTPLPGAEAARETLAYRRRLLPPAGPRSPVAAIAYEAMTTVPEHWIPFIPAHVPGDTREIQLQRGAMRRILDGATGSPVKVQPRTTLLRPGLDVTPAHSYVLHEEEVPRVGTRLSLSFKRARLKDGRVVVWLGTRRATGRGEASSGLAWDVTVDTP</sequence>
<dbReference type="AlphaFoldDB" id="A0A543CWR3"/>
<dbReference type="Proteomes" id="UP000316096">
    <property type="component" value="Unassembled WGS sequence"/>
</dbReference>
<gene>
    <name evidence="1" type="ORF">FB559_7304</name>
</gene>
<name>A0A543CWR3_9ACTN</name>
<evidence type="ECO:0000313" key="2">
    <source>
        <dbReference type="Proteomes" id="UP000316096"/>
    </source>
</evidence>
<evidence type="ECO:0000313" key="1">
    <source>
        <dbReference type="EMBL" id="TQM01543.1"/>
    </source>
</evidence>
<reference evidence="1 2" key="1">
    <citation type="submission" date="2019-06" db="EMBL/GenBank/DDBJ databases">
        <title>Sequencing the genomes of 1000 actinobacteria strains.</title>
        <authorList>
            <person name="Klenk H.-P."/>
        </authorList>
    </citation>
    <scope>NUCLEOTIDE SEQUENCE [LARGE SCALE GENOMIC DNA]</scope>
    <source>
        <strain evidence="1 2">DSM 102200</strain>
    </source>
</reference>
<protein>
    <submittedName>
        <fullName evidence="1">Uncharacterized protein</fullName>
    </submittedName>
</protein>
<dbReference type="OrthoDB" id="9763471at2"/>
<organism evidence="1 2">
    <name type="scientific">Actinoallomurus bryophytorum</name>
    <dbReference type="NCBI Taxonomy" id="1490222"/>
    <lineage>
        <taxon>Bacteria</taxon>
        <taxon>Bacillati</taxon>
        <taxon>Actinomycetota</taxon>
        <taxon>Actinomycetes</taxon>
        <taxon>Streptosporangiales</taxon>
        <taxon>Thermomonosporaceae</taxon>
        <taxon>Actinoallomurus</taxon>
    </lineage>
</organism>
<keyword evidence="2" id="KW-1185">Reference proteome</keyword>
<accession>A0A543CWR3</accession>
<dbReference type="RefSeq" id="WP_141961365.1">
    <property type="nucleotide sequence ID" value="NZ_VFOZ01000001.1"/>
</dbReference>
<dbReference type="EMBL" id="VFOZ01000001">
    <property type="protein sequence ID" value="TQM01543.1"/>
    <property type="molecule type" value="Genomic_DNA"/>
</dbReference>